<evidence type="ECO:0000313" key="3">
    <source>
        <dbReference type="Proteomes" id="UP000324629"/>
    </source>
</evidence>
<keyword evidence="3" id="KW-1185">Reference proteome</keyword>
<evidence type="ECO:0000313" key="2">
    <source>
        <dbReference type="EMBL" id="KAA3677875.1"/>
    </source>
</evidence>
<proteinExistence type="predicted"/>
<sequence length="117" mass="12950">MLNATDVPVAECTNQHNLVGFGPKFLWVFQGIPFNIVINIFGLTVNISYFLYFKCNLLLFIDVYACSLPHGSIDGIKVQESKIRFLHVSSGPYLRSSSSPMAVLVHAVSHVGVYNCV</sequence>
<gene>
    <name evidence="2" type="ORF">DEA37_0005079</name>
</gene>
<name>A0A5J4NQI9_9TREM</name>
<keyword evidence="1" id="KW-0472">Membrane</keyword>
<comment type="caution">
    <text evidence="2">The sequence shown here is derived from an EMBL/GenBank/DDBJ whole genome shotgun (WGS) entry which is preliminary data.</text>
</comment>
<organism evidence="2 3">
    <name type="scientific">Paragonimus westermani</name>
    <dbReference type="NCBI Taxonomy" id="34504"/>
    <lineage>
        <taxon>Eukaryota</taxon>
        <taxon>Metazoa</taxon>
        <taxon>Spiralia</taxon>
        <taxon>Lophotrochozoa</taxon>
        <taxon>Platyhelminthes</taxon>
        <taxon>Trematoda</taxon>
        <taxon>Digenea</taxon>
        <taxon>Plagiorchiida</taxon>
        <taxon>Troglotremata</taxon>
        <taxon>Troglotrematidae</taxon>
        <taxon>Paragonimus</taxon>
    </lineage>
</organism>
<dbReference type="EMBL" id="QNGE01001312">
    <property type="protein sequence ID" value="KAA3677875.1"/>
    <property type="molecule type" value="Genomic_DNA"/>
</dbReference>
<dbReference type="Proteomes" id="UP000324629">
    <property type="component" value="Unassembled WGS sequence"/>
</dbReference>
<evidence type="ECO:0000256" key="1">
    <source>
        <dbReference type="SAM" id="Phobius"/>
    </source>
</evidence>
<dbReference type="AlphaFoldDB" id="A0A5J4NQI9"/>
<reference evidence="2" key="1">
    <citation type="journal article" date="2019" name="Gigascience">
        <title>Whole-genome sequence of the oriental lung fluke Paragonimus westermani.</title>
        <authorList>
            <person name="Oey H."/>
            <person name="Zakrzewski M."/>
            <person name="Narain K."/>
            <person name="Devi K.R."/>
            <person name="Agatsuma T."/>
            <person name="Nawaratna S."/>
            <person name="Gobert G.N."/>
            <person name="Jones M.K."/>
            <person name="Ragan M.A."/>
            <person name="McManus D.P."/>
            <person name="Krause L."/>
        </authorList>
    </citation>
    <scope>NUCLEOTIDE SEQUENCE [LARGE SCALE GENOMIC DNA]</scope>
    <source>
        <strain evidence="2">IND2009</strain>
    </source>
</reference>
<feature type="transmembrane region" description="Helical" evidence="1">
    <location>
        <begin position="32"/>
        <end position="52"/>
    </location>
</feature>
<protein>
    <submittedName>
        <fullName evidence="2">Uncharacterized protein</fullName>
    </submittedName>
</protein>
<accession>A0A5J4NQI9</accession>
<keyword evidence="1" id="KW-0812">Transmembrane</keyword>
<keyword evidence="1" id="KW-1133">Transmembrane helix</keyword>